<keyword evidence="2" id="KW-1185">Reference proteome</keyword>
<accession>A0A9X0BBK9</accession>
<gene>
    <name evidence="1" type="ORF">N7509_003666</name>
</gene>
<comment type="caution">
    <text evidence="1">The sequence shown here is derived from an EMBL/GenBank/DDBJ whole genome shotgun (WGS) entry which is preliminary data.</text>
</comment>
<reference evidence="1" key="2">
    <citation type="journal article" date="2023" name="IMA Fungus">
        <title>Comparative genomic study of the Penicillium genus elucidates a diverse pangenome and 15 lateral gene transfer events.</title>
        <authorList>
            <person name="Petersen C."/>
            <person name="Sorensen T."/>
            <person name="Nielsen M.R."/>
            <person name="Sondergaard T.E."/>
            <person name="Sorensen J.L."/>
            <person name="Fitzpatrick D.A."/>
            <person name="Frisvad J.C."/>
            <person name="Nielsen K.L."/>
        </authorList>
    </citation>
    <scope>NUCLEOTIDE SEQUENCE</scope>
    <source>
        <strain evidence="1">IBT 29677</strain>
    </source>
</reference>
<dbReference type="AlphaFoldDB" id="A0A9X0BBK9"/>
<evidence type="ECO:0000313" key="2">
    <source>
        <dbReference type="Proteomes" id="UP001147747"/>
    </source>
</evidence>
<dbReference type="GeneID" id="81367283"/>
<organism evidence="1 2">
    <name type="scientific">Penicillium cosmopolitanum</name>
    <dbReference type="NCBI Taxonomy" id="1131564"/>
    <lineage>
        <taxon>Eukaryota</taxon>
        <taxon>Fungi</taxon>
        <taxon>Dikarya</taxon>
        <taxon>Ascomycota</taxon>
        <taxon>Pezizomycotina</taxon>
        <taxon>Eurotiomycetes</taxon>
        <taxon>Eurotiomycetidae</taxon>
        <taxon>Eurotiales</taxon>
        <taxon>Aspergillaceae</taxon>
        <taxon>Penicillium</taxon>
    </lineage>
</organism>
<proteinExistence type="predicted"/>
<sequence length="227" mass="26546">MNHPHSAQSGFDWIEARLKPLRFDIQSIRNQLDHNFKILQAEIAAVRKMTPPPIKYTIPDPAAFSDGKEPDFETWKLKIENKLQASSDQLYTPQLRMAYVFSRCEGPAAQQLAPRMRPGATLRFKDATDMIARLEKIYGDPWRAIHASRQYHALSMDCSMKFIDFFPTFCLLAENARIPEEERKEDLFKKLSVDYREQLIDNLYGQDFNELVDECKRLDYYIFSDPD</sequence>
<name>A0A9X0BBK9_9EURO</name>
<evidence type="ECO:0000313" key="1">
    <source>
        <dbReference type="EMBL" id="KAJ5403795.1"/>
    </source>
</evidence>
<dbReference type="Proteomes" id="UP001147747">
    <property type="component" value="Unassembled WGS sequence"/>
</dbReference>
<dbReference type="EMBL" id="JAPZBU010000005">
    <property type="protein sequence ID" value="KAJ5403795.1"/>
    <property type="molecule type" value="Genomic_DNA"/>
</dbReference>
<dbReference type="OrthoDB" id="4365667at2759"/>
<protein>
    <submittedName>
        <fullName evidence="1">Uncharacterized protein</fullName>
    </submittedName>
</protein>
<reference evidence="1" key="1">
    <citation type="submission" date="2022-12" db="EMBL/GenBank/DDBJ databases">
        <authorList>
            <person name="Petersen C."/>
        </authorList>
    </citation>
    <scope>NUCLEOTIDE SEQUENCE</scope>
    <source>
        <strain evidence="1">IBT 29677</strain>
    </source>
</reference>
<dbReference type="RefSeq" id="XP_056491037.1">
    <property type="nucleotide sequence ID" value="XM_056628303.1"/>
</dbReference>